<dbReference type="OrthoDB" id="6433914at2759"/>
<evidence type="ECO:0000313" key="1">
    <source>
        <dbReference type="EMBL" id="GBN09839.1"/>
    </source>
</evidence>
<dbReference type="PANTHER" id="PTHR37162:SF11">
    <property type="match status" value="1"/>
</dbReference>
<comment type="caution">
    <text evidence="1">The sequence shown here is derived from an EMBL/GenBank/DDBJ whole genome shotgun (WGS) entry which is preliminary data.</text>
</comment>
<gene>
    <name evidence="1" type="ORF">AVEN_51039_1</name>
</gene>
<keyword evidence="2" id="KW-1185">Reference proteome</keyword>
<dbReference type="PANTHER" id="PTHR37162">
    <property type="entry name" value="HAT FAMILY DIMERISATION DOMAINCONTAINING PROTEIN-RELATED"/>
    <property type="match status" value="1"/>
</dbReference>
<accession>A0A4Y2L5Z4</accession>
<evidence type="ECO:0000313" key="2">
    <source>
        <dbReference type="Proteomes" id="UP000499080"/>
    </source>
</evidence>
<dbReference type="Proteomes" id="UP000499080">
    <property type="component" value="Unassembled WGS sequence"/>
</dbReference>
<proteinExistence type="predicted"/>
<dbReference type="EMBL" id="BGPR01005398">
    <property type="protein sequence ID" value="GBN09839.1"/>
    <property type="molecule type" value="Genomic_DNA"/>
</dbReference>
<name>A0A4Y2L5Z4_ARAVE</name>
<sequence length="750" mass="86351">MPGKCFFNPLWLENADYKDWLAPVTDSKHKAKCKLCVKEFDITKMGESALKSHMKGTKHVERKKNKTQSCTLTNLLFSSKSSENAPSTSSTNAPTTSADTQSLIATNSESISSYVLKNDVLDAKILWSLKCINSRYSYNSCEGNNKIFEKMFKDSLIAKQFSCGATKTAYVCCFGLAPYFKANLIKCLDNVEQYTVLFDETLNKATQLKQMDILVRFWHNDQVATRYLTSAFIGHAKADDILSAFYKCVEKLKLSKILQISMDGPNVNWKFFENLQTDLKKEYSHEALSIGSCGLHILHNSFKYGESSTGWNISEILNSLCWLFKDSPARREDFLMLSTLKKFPLKFCKVRWLENVPAVERAIEIWPDVVSYVQNVDKGVFVTNKNKSYLNIKEDTNDKFILVKFHVFLSIAKTIKPFLEFYQSDAPLLPFFSDDILKLCKHLVQYFNVYKPEYNFSSAIKLCKFDFTDESLLNSVDKVSIGFVADNIVKQLVKKNDSYLKGAFSVKCESRSFVTKLLYHLMRKCPINYALVRNSSCFDPRKMASQPENCVKSLKQLLMHLSQKKIVLDTDCDSIIFQYKNFLQNIVNMYPSAFQTFKPNARLDIFFNEYMSKSVKDYNKIWPVMKIIFTLSHGQASIECGFSTNKKIEVENMAQESYVARRIVSDAIKSYGEILNIPISNEMRKFVFSARQKYMQHLEEKKKTKINEGISNKRKLISDEMDYLKAKRQCLETDISSMDKTYENLTEEAE</sequence>
<dbReference type="AlphaFoldDB" id="A0A4Y2L5Z4"/>
<protein>
    <submittedName>
        <fullName evidence="1">Uncharacterized protein</fullName>
    </submittedName>
</protein>
<reference evidence="1 2" key="1">
    <citation type="journal article" date="2019" name="Sci. Rep.">
        <title>Orb-weaving spider Araneus ventricosus genome elucidates the spidroin gene catalogue.</title>
        <authorList>
            <person name="Kono N."/>
            <person name="Nakamura H."/>
            <person name="Ohtoshi R."/>
            <person name="Moran D.A.P."/>
            <person name="Shinohara A."/>
            <person name="Yoshida Y."/>
            <person name="Fujiwara M."/>
            <person name="Mori M."/>
            <person name="Tomita M."/>
            <person name="Arakawa K."/>
        </authorList>
    </citation>
    <scope>NUCLEOTIDE SEQUENCE [LARGE SCALE GENOMIC DNA]</scope>
</reference>
<organism evidence="1 2">
    <name type="scientific">Araneus ventricosus</name>
    <name type="common">Orbweaver spider</name>
    <name type="synonym">Epeira ventricosa</name>
    <dbReference type="NCBI Taxonomy" id="182803"/>
    <lineage>
        <taxon>Eukaryota</taxon>
        <taxon>Metazoa</taxon>
        <taxon>Ecdysozoa</taxon>
        <taxon>Arthropoda</taxon>
        <taxon>Chelicerata</taxon>
        <taxon>Arachnida</taxon>
        <taxon>Araneae</taxon>
        <taxon>Araneomorphae</taxon>
        <taxon>Entelegynae</taxon>
        <taxon>Araneoidea</taxon>
        <taxon>Araneidae</taxon>
        <taxon>Araneus</taxon>
    </lineage>
</organism>